<dbReference type="Proteomes" id="UP001597374">
    <property type="component" value="Unassembled WGS sequence"/>
</dbReference>
<evidence type="ECO:0000256" key="6">
    <source>
        <dbReference type="SAM" id="SignalP"/>
    </source>
</evidence>
<feature type="signal peptide" evidence="6">
    <location>
        <begin position="1"/>
        <end position="21"/>
    </location>
</feature>
<evidence type="ECO:0000256" key="3">
    <source>
        <dbReference type="ARBA" id="ARBA00022729"/>
    </source>
</evidence>
<dbReference type="SUPFAM" id="SSF48452">
    <property type="entry name" value="TPR-like"/>
    <property type="match status" value="1"/>
</dbReference>
<reference evidence="10" key="1">
    <citation type="journal article" date="2019" name="Int. J. Syst. Evol. Microbiol.">
        <title>The Global Catalogue of Microorganisms (GCM) 10K type strain sequencing project: providing services to taxonomists for standard genome sequencing and annotation.</title>
        <authorList>
            <consortium name="The Broad Institute Genomics Platform"/>
            <consortium name="The Broad Institute Genome Sequencing Center for Infectious Disease"/>
            <person name="Wu L."/>
            <person name="Ma J."/>
        </authorList>
    </citation>
    <scope>NUCLEOTIDE SEQUENCE [LARGE SCALE GENOMIC DNA]</scope>
    <source>
        <strain evidence="10">CGMCC 4.1782</strain>
    </source>
</reference>
<gene>
    <name evidence="9" type="ORF">ACFSKP_12290</name>
</gene>
<keyword evidence="4" id="KW-0472">Membrane</keyword>
<dbReference type="Gene3D" id="1.25.40.390">
    <property type="match status" value="1"/>
</dbReference>
<dbReference type="InterPro" id="IPR012944">
    <property type="entry name" value="SusD_RagB_dom"/>
</dbReference>
<keyword evidence="10" id="KW-1185">Reference proteome</keyword>
<sequence length="480" mass="53149">MKINRLLFIGLGLSCSLVFSACDDVIDVEPTFQKDRAELFKNLDEYEYALTGAYSLFRQTGYYGNGSQTTGAFSVLPDMMGTNVVETNEDLGNFVSQTDWIYAADDADIAVTWQAAYAVINQANIILSNIDQFAATDAERVNRIKGQALAIRGFAHFDILRYWGVNFDRNSTALGIPYKTAEDKEELPVRLTVKESYDKILKDLTDAEALLGDVDKSVNSSSSRAYIDQVATKAMLARVNLYAKEYAAAESYATEVIEAKPLASKTNFPSIWTDASQSEVIWSVPFAAGQGSPANSLYTASGNRNRYRPSTTLVGTYDQKNDIRFPAYFTTKTRSGTARQVVNKFMGRGTAMDNLVNWKVLRTGEMYLIRAEARAMTGNSVGAMSDLNELRAARINNYVPEVLVGQALLDAIALERQKELFGEGHQWFDLKRTTRTIERTDCGSASQCTLAPDHKAWVWPIPQGEIIANPNIAAQQSPGY</sequence>
<accession>A0ABW5D0F4</accession>
<keyword evidence="3 6" id="KW-0732">Signal</keyword>
<comment type="similarity">
    <text evidence="2">Belongs to the SusD family.</text>
</comment>
<evidence type="ECO:0000256" key="2">
    <source>
        <dbReference type="ARBA" id="ARBA00006275"/>
    </source>
</evidence>
<evidence type="ECO:0000256" key="4">
    <source>
        <dbReference type="ARBA" id="ARBA00023136"/>
    </source>
</evidence>
<dbReference type="Gene3D" id="2.20.20.130">
    <property type="match status" value="1"/>
</dbReference>
<dbReference type="Pfam" id="PF07980">
    <property type="entry name" value="SusD_RagB"/>
    <property type="match status" value="1"/>
</dbReference>
<dbReference type="InterPro" id="IPR011990">
    <property type="entry name" value="TPR-like_helical_dom_sf"/>
</dbReference>
<comment type="caution">
    <text evidence="9">The sequence shown here is derived from an EMBL/GenBank/DDBJ whole genome shotgun (WGS) entry which is preliminary data.</text>
</comment>
<evidence type="ECO:0000313" key="10">
    <source>
        <dbReference type="Proteomes" id="UP001597374"/>
    </source>
</evidence>
<dbReference type="EMBL" id="JBHUIM010000002">
    <property type="protein sequence ID" value="MFD2247040.1"/>
    <property type="molecule type" value="Genomic_DNA"/>
</dbReference>
<dbReference type="PROSITE" id="PS51257">
    <property type="entry name" value="PROKAR_LIPOPROTEIN"/>
    <property type="match status" value="1"/>
</dbReference>
<dbReference type="Gene3D" id="1.25.40.900">
    <property type="match status" value="1"/>
</dbReference>
<evidence type="ECO:0000256" key="5">
    <source>
        <dbReference type="ARBA" id="ARBA00023237"/>
    </source>
</evidence>
<feature type="domain" description="RagB/SusD" evidence="7">
    <location>
        <begin position="344"/>
        <end position="480"/>
    </location>
</feature>
<organism evidence="9 10">
    <name type="scientific">Pontibacter ruber</name>
    <dbReference type="NCBI Taxonomy" id="1343895"/>
    <lineage>
        <taxon>Bacteria</taxon>
        <taxon>Pseudomonadati</taxon>
        <taxon>Bacteroidota</taxon>
        <taxon>Cytophagia</taxon>
        <taxon>Cytophagales</taxon>
        <taxon>Hymenobacteraceae</taxon>
        <taxon>Pontibacter</taxon>
    </lineage>
</organism>
<keyword evidence="5" id="KW-0998">Cell outer membrane</keyword>
<dbReference type="CDD" id="cd08977">
    <property type="entry name" value="SusD"/>
    <property type="match status" value="1"/>
</dbReference>
<evidence type="ECO:0000259" key="7">
    <source>
        <dbReference type="Pfam" id="PF07980"/>
    </source>
</evidence>
<feature type="chain" id="PRO_5047305763" evidence="6">
    <location>
        <begin position="22"/>
        <end position="480"/>
    </location>
</feature>
<dbReference type="RefSeq" id="WP_250432245.1">
    <property type="nucleotide sequence ID" value="NZ_JALPRR010000006.1"/>
</dbReference>
<evidence type="ECO:0000313" key="9">
    <source>
        <dbReference type="EMBL" id="MFD2247040.1"/>
    </source>
</evidence>
<dbReference type="InterPro" id="IPR033985">
    <property type="entry name" value="SusD-like_N"/>
</dbReference>
<comment type="subcellular location">
    <subcellularLocation>
        <location evidence="1">Cell outer membrane</location>
    </subcellularLocation>
</comment>
<feature type="domain" description="SusD-like N-terminal" evidence="8">
    <location>
        <begin position="92"/>
        <end position="241"/>
    </location>
</feature>
<evidence type="ECO:0000259" key="8">
    <source>
        <dbReference type="Pfam" id="PF14322"/>
    </source>
</evidence>
<dbReference type="Pfam" id="PF14322">
    <property type="entry name" value="SusD-like_3"/>
    <property type="match status" value="1"/>
</dbReference>
<evidence type="ECO:0000256" key="1">
    <source>
        <dbReference type="ARBA" id="ARBA00004442"/>
    </source>
</evidence>
<protein>
    <submittedName>
        <fullName evidence="9">RagB/SusD family nutrient uptake outer membrane protein</fullName>
    </submittedName>
</protein>
<name>A0ABW5D0F4_9BACT</name>
<proteinExistence type="inferred from homology"/>